<feature type="compositionally biased region" description="Low complexity" evidence="7">
    <location>
        <begin position="1259"/>
        <end position="1269"/>
    </location>
</feature>
<keyword evidence="4" id="KW-0677">Repeat</keyword>
<reference evidence="8" key="1">
    <citation type="journal article" date="2021" name="Nat. Commun.">
        <title>Genetic determinants of endophytism in the Arabidopsis root mycobiome.</title>
        <authorList>
            <person name="Mesny F."/>
            <person name="Miyauchi S."/>
            <person name="Thiergart T."/>
            <person name="Pickel B."/>
            <person name="Atanasova L."/>
            <person name="Karlsson M."/>
            <person name="Huettel B."/>
            <person name="Barry K.W."/>
            <person name="Haridas S."/>
            <person name="Chen C."/>
            <person name="Bauer D."/>
            <person name="Andreopoulos W."/>
            <person name="Pangilinan J."/>
            <person name="LaButti K."/>
            <person name="Riley R."/>
            <person name="Lipzen A."/>
            <person name="Clum A."/>
            <person name="Drula E."/>
            <person name="Henrissat B."/>
            <person name="Kohler A."/>
            <person name="Grigoriev I.V."/>
            <person name="Martin F.M."/>
            <person name="Hacquard S."/>
        </authorList>
    </citation>
    <scope>NUCLEOTIDE SEQUENCE</scope>
    <source>
        <strain evidence="8">MPI-SDFR-AT-0117</strain>
    </source>
</reference>
<feature type="region of interest" description="Disordered" evidence="7">
    <location>
        <begin position="1153"/>
        <end position="1173"/>
    </location>
</feature>
<sequence>MAFLFKSKKHQDRSLASRDGTGSQGSVQSQTARIAKEEKVAAQRSTPTGSLNSFNEDSVGSPEQTYGRQRGPSVDQAPSAPPPQSDLPLRNGPVVQQQLANPNAALYPWSQRRLNYTTSHPSPFPRYGAAVNSVSSKEGDIYIMGGLINSSTVKGDLWMIEAGQSMSTYPLATTAEGPGPRVGHASLLVGNAFIVYGGDTKVEETDILDETLYLLNTSTRQWSRSLPTGTRPAGRYGHSLNILGSKIYIFGGQVEGYFMNDLAAFDLNQLQLPNARWEMLIQNSESGGPPPGRIPPARTNHSIITYNDKMYLFGGTNGYQWFNDVWSYDAAANEWTQMDCIGYIPQPREGHAAALVDDVMYIFGGRTEEGADLGDLAAFRISSRRWYTFQNMGPSPSPRSGHSMTAVGKAVVIVGGEPSSSPVTAGDLGIAYVLDTTKIRYPPNDAAQPQQSVQKQPQGQLTQAPPPQGQPPQGQPPQGQPPQGQPPQAQQAQAQQPRRPSTATDTRPIASRDGSQGPPDPKRLVGAPRDPNVQSPPNGYRGSPDMNNAGGSKLPRSAAASPPAGPPPAGPAPKPSGTSSSLGRVRGISADRDGASDSPQQEARDVLKEMEAPPVNGRRTPTGPTSVSRSSSNKSETMASETPRNKSRQGRGQESLDSVIEPSLKAVQAAPRAASPPPPTRQVSNSVNRRSSARNSQTVTLLKELDSSRNRNAWYASELELARKAGYVPNTNLGPLLDGRSTETFDDEDKPLIEALLAMRTELASVQGAVDKQAILAAKQIAEAEKQRDAAIQEAVYAKAKLAAHMGGSVASTPQLDGDLDADDRSVEVSKKLATALHYQKDLQAQIESMKSELEAEKRARKLADDTTNASQRRMNELETYKTVTSTELASLKAEMHMVQKEAREQSVQHAEAMAAMQLLQVERDDFQSKYNDSMGSSKEQNDTFDSLRAAVAASAEMKLLLERKVDEERALREKIETKHIKLKAEHEARTAELVAATQRLRDAEEIAEKHANEARTHRQAVLAGFDKITMRDVNGGNSKADASRLEALQSQLAASNALVKKYQQAADAASDRLRTAEERIGGLEVYQEQSSREGVAIRRQLQAALRDTQSLQALNSDLKHQLQGQQLETNAVTVQYSTLKDILIERGISPTSVSRTRSVTSPRGSTPEQARIRDLEDQLTQAANSHEENTQRHAAQLESTEALYRDKLVQLENDYQSAVHYVKGTEKMLKQLKEQLARYKSENTRLKSEMEDLEDRAQAASAGGSSSEWEAERASLQQKIDVLQDEVHSAGAQMDEQLEAIKAQLDEAHKAREEALRNSQEASRNLTMSRRDLEQLQQENAQLERRAQDAEQKVSLLLDQVESSVDNYRRRSRQAPSVHSDMTIPAPTNGTGAAAARGHTRQESSDGESTYGSASGIDNRNSTALDNLASELETLRTHWEATNKNYRLSNTFDFDTAATPVRKEDDNGLGLSESLADWRKKLDADDYPDNEPAKNKTASDRP</sequence>
<dbReference type="Gene3D" id="2.120.10.80">
    <property type="entry name" value="Kelch-type beta propeller"/>
    <property type="match status" value="1"/>
</dbReference>
<feature type="compositionally biased region" description="Low complexity" evidence="7">
    <location>
        <begin position="1153"/>
        <end position="1168"/>
    </location>
</feature>
<evidence type="ECO:0000256" key="3">
    <source>
        <dbReference type="ARBA" id="ARBA00022490"/>
    </source>
</evidence>
<dbReference type="PANTHER" id="PTHR23244:SF456">
    <property type="entry name" value="MULTIPLE EPIDERMAL GROWTH FACTOR-LIKE DOMAINS PROTEIN 8"/>
    <property type="match status" value="1"/>
</dbReference>
<comment type="subcellular location">
    <subcellularLocation>
        <location evidence="1">Cytoplasm</location>
    </subcellularLocation>
</comment>
<feature type="region of interest" description="Disordered" evidence="7">
    <location>
        <begin position="441"/>
        <end position="699"/>
    </location>
</feature>
<feature type="compositionally biased region" description="Polar residues" evidence="7">
    <location>
        <begin position="20"/>
        <end position="32"/>
    </location>
</feature>
<dbReference type="Pfam" id="PF24681">
    <property type="entry name" value="Kelch_KLHDC2_KLHL20_DRC7"/>
    <property type="match status" value="1"/>
</dbReference>
<dbReference type="InterPro" id="IPR015915">
    <property type="entry name" value="Kelch-typ_b-propeller"/>
</dbReference>
<name>A0A9P8VMD8_9PEZI</name>
<feature type="compositionally biased region" description="Low complexity" evidence="7">
    <location>
        <begin position="1386"/>
        <end position="1397"/>
    </location>
</feature>
<dbReference type="OrthoDB" id="45365at2759"/>
<gene>
    <name evidence="8" type="ORF">F5X68DRAFT_3147</name>
</gene>
<keyword evidence="5 6" id="KW-0175">Coiled coil</keyword>
<feature type="compositionally biased region" description="Low complexity" evidence="7">
    <location>
        <begin position="448"/>
        <end position="463"/>
    </location>
</feature>
<evidence type="ECO:0000256" key="2">
    <source>
        <dbReference type="ARBA" id="ARBA00022441"/>
    </source>
</evidence>
<feature type="compositionally biased region" description="Polar residues" evidence="7">
    <location>
        <begin position="1408"/>
        <end position="1423"/>
    </location>
</feature>
<feature type="region of interest" description="Disordered" evidence="7">
    <location>
        <begin position="1248"/>
        <end position="1274"/>
    </location>
</feature>
<organism evidence="8 9">
    <name type="scientific">Plectosphaerella plurivora</name>
    <dbReference type="NCBI Taxonomy" id="936078"/>
    <lineage>
        <taxon>Eukaryota</taxon>
        <taxon>Fungi</taxon>
        <taxon>Dikarya</taxon>
        <taxon>Ascomycota</taxon>
        <taxon>Pezizomycotina</taxon>
        <taxon>Sordariomycetes</taxon>
        <taxon>Hypocreomycetidae</taxon>
        <taxon>Glomerellales</taxon>
        <taxon>Plectosphaerellaceae</taxon>
        <taxon>Plectosphaerella</taxon>
    </lineage>
</organism>
<feature type="compositionally biased region" description="Basic and acidic residues" evidence="7">
    <location>
        <begin position="602"/>
        <end position="611"/>
    </location>
</feature>
<evidence type="ECO:0000256" key="7">
    <source>
        <dbReference type="SAM" id="MobiDB-lite"/>
    </source>
</evidence>
<feature type="compositionally biased region" description="Polar residues" evidence="7">
    <location>
        <begin position="43"/>
        <end position="67"/>
    </location>
</feature>
<evidence type="ECO:0000256" key="5">
    <source>
        <dbReference type="ARBA" id="ARBA00023054"/>
    </source>
</evidence>
<feature type="compositionally biased region" description="Low complexity" evidence="7">
    <location>
        <begin position="681"/>
        <end position="697"/>
    </location>
</feature>
<dbReference type="PANTHER" id="PTHR23244">
    <property type="entry name" value="KELCH REPEAT DOMAIN"/>
    <property type="match status" value="1"/>
</dbReference>
<feature type="compositionally biased region" description="Pro residues" evidence="7">
    <location>
        <begin position="464"/>
        <end position="485"/>
    </location>
</feature>
<keyword evidence="3" id="KW-0963">Cytoplasm</keyword>
<evidence type="ECO:0000313" key="8">
    <source>
        <dbReference type="EMBL" id="KAH6697240.1"/>
    </source>
</evidence>
<feature type="compositionally biased region" description="Polar residues" evidence="7">
    <location>
        <begin position="622"/>
        <end position="642"/>
    </location>
</feature>
<dbReference type="Proteomes" id="UP000770015">
    <property type="component" value="Unassembled WGS sequence"/>
</dbReference>
<feature type="coiled-coil region" evidence="6">
    <location>
        <begin position="840"/>
        <end position="909"/>
    </location>
</feature>
<dbReference type="GO" id="GO:0061245">
    <property type="term" value="P:establishment or maintenance of bipolar cell polarity"/>
    <property type="evidence" value="ECO:0007669"/>
    <property type="project" value="TreeGrafter"/>
</dbReference>
<feature type="compositionally biased region" description="Low complexity" evidence="7">
    <location>
        <begin position="486"/>
        <end position="497"/>
    </location>
</feature>
<dbReference type="SUPFAM" id="SSF117281">
    <property type="entry name" value="Kelch motif"/>
    <property type="match status" value="1"/>
</dbReference>
<dbReference type="FunFam" id="2.120.10.80:FF:000049">
    <property type="entry name" value="Cell polarity protein (Tea1)"/>
    <property type="match status" value="1"/>
</dbReference>
<evidence type="ECO:0000256" key="4">
    <source>
        <dbReference type="ARBA" id="ARBA00022737"/>
    </source>
</evidence>
<evidence type="ECO:0000313" key="9">
    <source>
        <dbReference type="Proteomes" id="UP000770015"/>
    </source>
</evidence>
<feature type="region of interest" description="Disordered" evidence="7">
    <location>
        <begin position="1480"/>
        <end position="1503"/>
    </location>
</feature>
<dbReference type="GO" id="GO:0051285">
    <property type="term" value="C:cell cortex of cell tip"/>
    <property type="evidence" value="ECO:0007669"/>
    <property type="project" value="TreeGrafter"/>
</dbReference>
<evidence type="ECO:0000256" key="1">
    <source>
        <dbReference type="ARBA" id="ARBA00004496"/>
    </source>
</evidence>
<feature type="region of interest" description="Disordered" evidence="7">
    <location>
        <begin position="1366"/>
        <end position="1423"/>
    </location>
</feature>
<feature type="compositionally biased region" description="Basic and acidic residues" evidence="7">
    <location>
        <begin position="1492"/>
        <end position="1503"/>
    </location>
</feature>
<feature type="region of interest" description="Disordered" evidence="7">
    <location>
        <begin position="1"/>
        <end position="91"/>
    </location>
</feature>
<keyword evidence="2" id="KW-0880">Kelch repeat</keyword>
<dbReference type="InterPro" id="IPR006652">
    <property type="entry name" value="Kelch_1"/>
</dbReference>
<dbReference type="SMART" id="SM00612">
    <property type="entry name" value="Kelch"/>
    <property type="match status" value="2"/>
</dbReference>
<feature type="compositionally biased region" description="Pro residues" evidence="7">
    <location>
        <begin position="563"/>
        <end position="574"/>
    </location>
</feature>
<accession>A0A9P8VMD8</accession>
<evidence type="ECO:0000256" key="6">
    <source>
        <dbReference type="SAM" id="Coils"/>
    </source>
</evidence>
<comment type="caution">
    <text evidence="8">The sequence shown here is derived from an EMBL/GenBank/DDBJ whole genome shotgun (WGS) entry which is preliminary data.</text>
</comment>
<feature type="coiled-coil region" evidence="6">
    <location>
        <begin position="1046"/>
        <end position="1080"/>
    </location>
</feature>
<keyword evidence="9" id="KW-1185">Reference proteome</keyword>
<feature type="region of interest" description="Disordered" evidence="7">
    <location>
        <begin position="1311"/>
        <end position="1330"/>
    </location>
</feature>
<feature type="coiled-coil region" evidence="6">
    <location>
        <begin position="959"/>
        <end position="1021"/>
    </location>
</feature>
<feature type="compositionally biased region" description="Polar residues" evidence="7">
    <location>
        <begin position="1318"/>
        <end position="1329"/>
    </location>
</feature>
<feature type="compositionally biased region" description="Basic residues" evidence="7">
    <location>
        <begin position="1"/>
        <end position="11"/>
    </location>
</feature>
<feature type="coiled-coil region" evidence="6">
    <location>
        <begin position="774"/>
        <end position="801"/>
    </location>
</feature>
<protein>
    <submittedName>
        <fullName evidence="8">Kelch repeat-containing protein</fullName>
    </submittedName>
</protein>
<proteinExistence type="predicted"/>
<dbReference type="EMBL" id="JAGSXJ010000001">
    <property type="protein sequence ID" value="KAH6697240.1"/>
    <property type="molecule type" value="Genomic_DNA"/>
</dbReference>